<accession>A0A0F9NW07</accession>
<comment type="caution">
    <text evidence="1">The sequence shown here is derived from an EMBL/GenBank/DDBJ whole genome shotgun (WGS) entry which is preliminary data.</text>
</comment>
<dbReference type="EMBL" id="LAZR01006317">
    <property type="protein sequence ID" value="KKM93055.1"/>
    <property type="molecule type" value="Genomic_DNA"/>
</dbReference>
<protein>
    <submittedName>
        <fullName evidence="1">Uncharacterized protein</fullName>
    </submittedName>
</protein>
<evidence type="ECO:0000313" key="1">
    <source>
        <dbReference type="EMBL" id="KKM93055.1"/>
    </source>
</evidence>
<sequence>MHIQLSYRLIVRDRHGHTLHCSPDMPAHSFVQAYVQGLRALFNQAAEANVRDTSNALWSIRNPNTASTQPFRLTFPAASDVGGILIGTGVTAVTMADWKLDVKIAHGVGGGQMDYAATVIGAFSQAGGDAELTVSRLFTNSSGGQITIGETGVVCLWITTLGAGKDFLIIRDVLPAPVDVEDAQTVTVVYTVKVSV</sequence>
<dbReference type="AlphaFoldDB" id="A0A0F9NW07"/>
<proteinExistence type="predicted"/>
<reference evidence="1" key="1">
    <citation type="journal article" date="2015" name="Nature">
        <title>Complex archaea that bridge the gap between prokaryotes and eukaryotes.</title>
        <authorList>
            <person name="Spang A."/>
            <person name="Saw J.H."/>
            <person name="Jorgensen S.L."/>
            <person name="Zaremba-Niedzwiedzka K."/>
            <person name="Martijn J."/>
            <person name="Lind A.E."/>
            <person name="van Eijk R."/>
            <person name="Schleper C."/>
            <person name="Guy L."/>
            <person name="Ettema T.J."/>
        </authorList>
    </citation>
    <scope>NUCLEOTIDE SEQUENCE</scope>
</reference>
<name>A0A0F9NW07_9ZZZZ</name>
<organism evidence="1">
    <name type="scientific">marine sediment metagenome</name>
    <dbReference type="NCBI Taxonomy" id="412755"/>
    <lineage>
        <taxon>unclassified sequences</taxon>
        <taxon>metagenomes</taxon>
        <taxon>ecological metagenomes</taxon>
    </lineage>
</organism>
<gene>
    <name evidence="1" type="ORF">LCGC14_1212310</name>
</gene>